<reference evidence="3 4" key="1">
    <citation type="submission" date="2015-09" db="EMBL/GenBank/DDBJ databases">
        <title>Draft genome of a European isolate of the apple canker pathogen Neonectria ditissima.</title>
        <authorList>
            <person name="Gomez-Cortecero A."/>
            <person name="Harrison R.J."/>
            <person name="Armitage A.D."/>
        </authorList>
    </citation>
    <scope>NUCLEOTIDE SEQUENCE [LARGE SCALE GENOMIC DNA]</scope>
    <source>
        <strain evidence="3 4">R09/05</strain>
    </source>
</reference>
<sequence length="395" mass="43996">MELLSMVPRPLDPQMLMGNLRLPVSRRLFHHYLHRTNKVIAICQGKRNPFVAELVPMAMSSDLILDGLLACSGIHYADLAGGPVEQTTWLHYGQAIQGQKFGLTRLAEGQSHLLVPLLVTAMLLCIVETFRADSGAWALHHLKAASVLLRKVLQLPDSQLGDDTRAFLVERYAYTMTLAHITMGSESDEWVVDDSALLFPAIQTSPSSGCVHELFQLIPRVSIISRRWAAERQAGLVADDAIIEHETLRFVVSSWHPGSDDEIHGLCGRLYQQALLVYLAASSTLGTETQDGYSEDVQDAFDNFIPLLQSISPDSSISTTLCWPLAIFGSCARTAQHREAISQRLDVLSSVYSAQSVRDTKKLLEKLWQEDDPRVANPSSLERMMKQERTTVLFF</sequence>
<dbReference type="GO" id="GO:0045944">
    <property type="term" value="P:positive regulation of transcription by RNA polymerase II"/>
    <property type="evidence" value="ECO:0007669"/>
    <property type="project" value="TreeGrafter"/>
</dbReference>
<dbReference type="GO" id="GO:0003700">
    <property type="term" value="F:DNA-binding transcription factor activity"/>
    <property type="evidence" value="ECO:0007669"/>
    <property type="project" value="TreeGrafter"/>
</dbReference>
<dbReference type="Proteomes" id="UP000050424">
    <property type="component" value="Unassembled WGS sequence"/>
</dbReference>
<dbReference type="OrthoDB" id="187139at2759"/>
<comment type="subcellular location">
    <subcellularLocation>
        <location evidence="1">Nucleus</location>
    </subcellularLocation>
</comment>
<dbReference type="PANTHER" id="PTHR37534">
    <property type="entry name" value="TRANSCRIPTIONAL ACTIVATOR PROTEIN UGA3"/>
    <property type="match status" value="1"/>
</dbReference>
<evidence type="ECO:0008006" key="5">
    <source>
        <dbReference type="Google" id="ProtNLM"/>
    </source>
</evidence>
<dbReference type="EMBL" id="LKCW01000044">
    <property type="protein sequence ID" value="KPM42695.1"/>
    <property type="molecule type" value="Genomic_DNA"/>
</dbReference>
<accession>A0A0P7BPJ8</accession>
<dbReference type="STRING" id="78410.A0A0P7BPJ8"/>
<dbReference type="GO" id="GO:0005634">
    <property type="term" value="C:nucleus"/>
    <property type="evidence" value="ECO:0007669"/>
    <property type="project" value="UniProtKB-SubCell"/>
</dbReference>
<organism evidence="3 4">
    <name type="scientific">Neonectria ditissima</name>
    <dbReference type="NCBI Taxonomy" id="78410"/>
    <lineage>
        <taxon>Eukaryota</taxon>
        <taxon>Fungi</taxon>
        <taxon>Dikarya</taxon>
        <taxon>Ascomycota</taxon>
        <taxon>Pezizomycotina</taxon>
        <taxon>Sordariomycetes</taxon>
        <taxon>Hypocreomycetidae</taxon>
        <taxon>Hypocreales</taxon>
        <taxon>Nectriaceae</taxon>
        <taxon>Neonectria</taxon>
    </lineage>
</organism>
<keyword evidence="4" id="KW-1185">Reference proteome</keyword>
<dbReference type="GO" id="GO:0000976">
    <property type="term" value="F:transcription cis-regulatory region binding"/>
    <property type="evidence" value="ECO:0007669"/>
    <property type="project" value="TreeGrafter"/>
</dbReference>
<evidence type="ECO:0000313" key="3">
    <source>
        <dbReference type="EMBL" id="KPM42695.1"/>
    </source>
</evidence>
<keyword evidence="2" id="KW-0539">Nucleus</keyword>
<dbReference type="InterPro" id="IPR021858">
    <property type="entry name" value="Fun_TF"/>
</dbReference>
<comment type="caution">
    <text evidence="3">The sequence shown here is derived from an EMBL/GenBank/DDBJ whole genome shotgun (WGS) entry which is preliminary data.</text>
</comment>
<dbReference type="Pfam" id="PF11951">
    <property type="entry name" value="Fungal_trans_2"/>
    <property type="match status" value="1"/>
</dbReference>
<proteinExistence type="predicted"/>
<evidence type="ECO:0000256" key="2">
    <source>
        <dbReference type="ARBA" id="ARBA00023242"/>
    </source>
</evidence>
<gene>
    <name evidence="3" type="ORF">AK830_g3895</name>
</gene>
<dbReference type="PANTHER" id="PTHR37534:SF43">
    <property type="entry name" value="FINGER DOMAIN PROTEIN, PUTATIVE (AFU_ORTHOLOGUE AFUA_1G01850)-RELATED"/>
    <property type="match status" value="1"/>
</dbReference>
<evidence type="ECO:0000256" key="1">
    <source>
        <dbReference type="ARBA" id="ARBA00004123"/>
    </source>
</evidence>
<evidence type="ECO:0000313" key="4">
    <source>
        <dbReference type="Proteomes" id="UP000050424"/>
    </source>
</evidence>
<name>A0A0P7BPJ8_9HYPO</name>
<protein>
    <recommendedName>
        <fullName evidence="5">Transcription factor domain-containing protein</fullName>
    </recommendedName>
</protein>
<dbReference type="AlphaFoldDB" id="A0A0P7BPJ8"/>